<name>Q4T436_TETNG</name>
<comment type="caution">
    <text evidence="1">The sequence shown here is derived from an EMBL/GenBank/DDBJ whole genome shotgun (WGS) entry which is preliminary data.</text>
</comment>
<organism evidence="1">
    <name type="scientific">Tetraodon nigroviridis</name>
    <name type="common">Spotted green pufferfish</name>
    <name type="synonym">Chelonodon nigroviridis</name>
    <dbReference type="NCBI Taxonomy" id="99883"/>
    <lineage>
        <taxon>Eukaryota</taxon>
        <taxon>Metazoa</taxon>
        <taxon>Chordata</taxon>
        <taxon>Craniata</taxon>
        <taxon>Vertebrata</taxon>
        <taxon>Euteleostomi</taxon>
        <taxon>Actinopterygii</taxon>
        <taxon>Neopterygii</taxon>
        <taxon>Teleostei</taxon>
        <taxon>Neoteleostei</taxon>
        <taxon>Acanthomorphata</taxon>
        <taxon>Eupercaria</taxon>
        <taxon>Tetraodontiformes</taxon>
        <taxon>Tetradontoidea</taxon>
        <taxon>Tetraodontidae</taxon>
        <taxon>Tetraodon</taxon>
    </lineage>
</organism>
<proteinExistence type="predicted"/>
<evidence type="ECO:0000313" key="1">
    <source>
        <dbReference type="EMBL" id="CAF92346.1"/>
    </source>
</evidence>
<evidence type="ECO:0000313" key="2">
    <source>
        <dbReference type="EMBL" id="CAF96034.1"/>
    </source>
</evidence>
<protein>
    <submittedName>
        <fullName evidence="1">(spotted green pufferfish) hypothetical protein</fullName>
    </submittedName>
</protein>
<dbReference type="EMBL" id="CAAE01009837">
    <property type="protein sequence ID" value="CAF92346.1"/>
    <property type="molecule type" value="Genomic_DNA"/>
</dbReference>
<gene>
    <name evidence="1" type="ORF">GSTENG00007508001</name>
    <name evidence="2" type="ORF">GSTENG00012910001</name>
</gene>
<feature type="non-terminal residue" evidence="1">
    <location>
        <position position="1"/>
    </location>
</feature>
<sequence length="49" mass="5481">VTINTELVSLMPIDGLWCSRTNQHSARSTPSHIVISVTDLEVIFNFPLQ</sequence>
<dbReference type="KEGG" id="tng:GSTEN00007508G001"/>
<reference evidence="1" key="2">
    <citation type="submission" date="2004-02" db="EMBL/GenBank/DDBJ databases">
        <authorList>
            <consortium name="Genoscope"/>
            <consortium name="Whitehead Institute Centre for Genome Research"/>
        </authorList>
    </citation>
    <scope>NUCLEOTIDE SEQUENCE</scope>
</reference>
<accession>Q4T436</accession>
<dbReference type="AlphaFoldDB" id="Q4T436"/>
<dbReference type="KEGG" id="tng:GSTEN00012910G001"/>
<reference evidence="1" key="1">
    <citation type="journal article" date="2004" name="Nature">
        <title>Genome duplication in the teleost fish Tetraodon nigroviridis reveals the early vertebrate proto-karyotype.</title>
        <authorList>
            <person name="Jaillon O."/>
            <person name="Aury J.-M."/>
            <person name="Brunet F."/>
            <person name="Petit J.-L."/>
            <person name="Stange-Thomann N."/>
            <person name="Mauceli E."/>
            <person name="Bouneau L."/>
            <person name="Fischer C."/>
            <person name="Ozouf-Costaz C."/>
            <person name="Bernot A."/>
            <person name="Nicaud S."/>
            <person name="Jaffe D."/>
            <person name="Fisher S."/>
            <person name="Lutfalla G."/>
            <person name="Dossat C."/>
            <person name="Segurens B."/>
            <person name="Dasilva C."/>
            <person name="Salanoubat M."/>
            <person name="Levy M."/>
            <person name="Boudet N."/>
            <person name="Castellano S."/>
            <person name="Anthouard V."/>
            <person name="Jubin C."/>
            <person name="Castelli V."/>
            <person name="Katinka M."/>
            <person name="Vacherie B."/>
            <person name="Biemont C."/>
            <person name="Skalli Z."/>
            <person name="Cattolico L."/>
            <person name="Poulain J."/>
            <person name="De Berardinis V."/>
            <person name="Cruaud C."/>
            <person name="Duprat S."/>
            <person name="Brottier P."/>
            <person name="Coutanceau J.-P."/>
            <person name="Gouzy J."/>
            <person name="Parra G."/>
            <person name="Lardier G."/>
            <person name="Chapple C."/>
            <person name="McKernan K.J."/>
            <person name="McEwan P."/>
            <person name="Bosak S."/>
            <person name="Kellis M."/>
            <person name="Volff J.-N."/>
            <person name="Guigo R."/>
            <person name="Zody M.C."/>
            <person name="Mesirov J."/>
            <person name="Lindblad-Toh K."/>
            <person name="Birren B."/>
            <person name="Nusbaum C."/>
            <person name="Kahn D."/>
            <person name="Robinson-Rechavi M."/>
            <person name="Laudet V."/>
            <person name="Schachter V."/>
            <person name="Quetier F."/>
            <person name="Saurin W."/>
            <person name="Scarpelli C."/>
            <person name="Wincker P."/>
            <person name="Lander E.S."/>
            <person name="Weissenbach J."/>
            <person name="Roest Crollius H."/>
        </authorList>
    </citation>
    <scope>NUCLEOTIDE SEQUENCE [LARGE SCALE GENOMIC DNA]</scope>
</reference>
<dbReference type="EMBL" id="CAAE01014178">
    <property type="protein sequence ID" value="CAF96034.1"/>
    <property type="molecule type" value="Genomic_DNA"/>
</dbReference>